<organism evidence="11 12">
    <name type="scientific">Pyricularia oryzae</name>
    <name type="common">Rice blast fungus</name>
    <name type="synonym">Magnaporthe oryzae</name>
    <dbReference type="NCBI Taxonomy" id="318829"/>
    <lineage>
        <taxon>Eukaryota</taxon>
        <taxon>Fungi</taxon>
        <taxon>Dikarya</taxon>
        <taxon>Ascomycota</taxon>
        <taxon>Pezizomycotina</taxon>
        <taxon>Sordariomycetes</taxon>
        <taxon>Sordariomycetidae</taxon>
        <taxon>Magnaporthales</taxon>
        <taxon>Pyriculariaceae</taxon>
        <taxon>Pyricularia</taxon>
    </lineage>
</organism>
<dbReference type="EMBL" id="CP034205">
    <property type="protein sequence ID" value="QBZ55819.1"/>
    <property type="molecule type" value="Genomic_DNA"/>
</dbReference>
<protein>
    <recommendedName>
        <fullName evidence="10">Major facilitator superfamily (MFS) profile domain-containing protein</fullName>
    </recommendedName>
</protein>
<feature type="domain" description="Major facilitator superfamily (MFS) profile" evidence="10">
    <location>
        <begin position="29"/>
        <end position="486"/>
    </location>
</feature>
<dbReference type="PRINTS" id="PR00171">
    <property type="entry name" value="SUGRTRNSPORT"/>
</dbReference>
<sequence>MGWSHAAGTNDPPEVRNWTIHWIALVASCAALANYPPRTVGYDSAVIGGTMALDSFKRDFGFNDIPASLRDAHSADIVSTFHVGCFFGALFTFPVAERIGRRWAILMACLIFMVGGSMMAAADGKVALIIAGRAIGGLGIGSASLVVPVYIAETSPPSVRGRLVGIFEVASQSGGMLGFWINYATDRTIDVADKAQWVVPLALQLVPIVVLACGILFCPESPRWLARGDRFDEAERVLVYLRNLPADHEYIRTEMAAIRAQVEERSTMRMSKRQQLAKVFQRGTRNRIAIGAALMFLQSFTGVNIMTYYSPRIFETLGITGTATKLFSTGIYGVAKMLGMLAFTFVVVEGIGRRKGLIWGALLGCLPLFYVGGYVMKADPLSRAAQGDLVQDGWGYFAMVCIYLNAFVICATWQGITWTYAAEIFPLDIRMLCVALTTATTWLGSFVVARATPYMITDLGYGTYFMFGAFVVAMGIWAFFFVPETRGIFIEQMDALFAKPMHKAVWDQLRGKPVVVDSADSIAAKKDGDAESIDEKKEKEVVHVA</sequence>
<feature type="transmembrane region" description="Helical" evidence="9">
    <location>
        <begin position="288"/>
        <end position="309"/>
    </location>
</feature>
<dbReference type="AlphaFoldDB" id="A0A4P7N0R1"/>
<evidence type="ECO:0000259" key="10">
    <source>
        <dbReference type="PROSITE" id="PS50850"/>
    </source>
</evidence>
<feature type="transmembrane region" description="Helical" evidence="9">
    <location>
        <begin position="103"/>
        <end position="122"/>
    </location>
</feature>
<dbReference type="NCBIfam" id="TIGR00879">
    <property type="entry name" value="SP"/>
    <property type="match status" value="1"/>
</dbReference>
<feature type="transmembrane region" description="Helical" evidence="9">
    <location>
        <begin position="396"/>
        <end position="417"/>
    </location>
</feature>
<feature type="transmembrane region" description="Helical" evidence="9">
    <location>
        <begin position="329"/>
        <end position="348"/>
    </location>
</feature>
<feature type="transmembrane region" description="Helical" evidence="9">
    <location>
        <begin position="461"/>
        <end position="482"/>
    </location>
</feature>
<evidence type="ECO:0000313" key="12">
    <source>
        <dbReference type="Proteomes" id="UP000294847"/>
    </source>
</evidence>
<dbReference type="Pfam" id="PF00083">
    <property type="entry name" value="Sugar_tr"/>
    <property type="match status" value="1"/>
</dbReference>
<feature type="transmembrane region" description="Helical" evidence="9">
    <location>
        <begin position="357"/>
        <end position="376"/>
    </location>
</feature>
<dbReference type="Proteomes" id="UP000294847">
    <property type="component" value="Chromosome 2"/>
</dbReference>
<comment type="similarity">
    <text evidence="2 8">Belongs to the major facilitator superfamily. Sugar transporter (TC 2.A.1.1) family.</text>
</comment>
<dbReference type="PROSITE" id="PS00217">
    <property type="entry name" value="SUGAR_TRANSPORT_2"/>
    <property type="match status" value="1"/>
</dbReference>
<evidence type="ECO:0000313" key="11">
    <source>
        <dbReference type="EMBL" id="QBZ55819.1"/>
    </source>
</evidence>
<evidence type="ECO:0000256" key="4">
    <source>
        <dbReference type="ARBA" id="ARBA00022692"/>
    </source>
</evidence>
<evidence type="ECO:0000256" key="1">
    <source>
        <dbReference type="ARBA" id="ARBA00004141"/>
    </source>
</evidence>
<keyword evidence="6 9" id="KW-0472">Membrane</keyword>
<dbReference type="InterPro" id="IPR036259">
    <property type="entry name" value="MFS_trans_sf"/>
</dbReference>
<dbReference type="InterPro" id="IPR005828">
    <property type="entry name" value="MFS_sugar_transport-like"/>
</dbReference>
<evidence type="ECO:0000256" key="2">
    <source>
        <dbReference type="ARBA" id="ARBA00010992"/>
    </source>
</evidence>
<accession>A0A4P7N0R1</accession>
<comment type="subcellular location">
    <subcellularLocation>
        <location evidence="1">Membrane</location>
        <topology evidence="1">Multi-pass membrane protein</topology>
    </subcellularLocation>
</comment>
<keyword evidence="3 8" id="KW-0813">Transport</keyword>
<feature type="transmembrane region" description="Helical" evidence="9">
    <location>
        <begin position="195"/>
        <end position="218"/>
    </location>
</feature>
<keyword evidence="4 9" id="KW-0812">Transmembrane</keyword>
<evidence type="ECO:0000256" key="8">
    <source>
        <dbReference type="RuleBase" id="RU003346"/>
    </source>
</evidence>
<dbReference type="Gene3D" id="1.20.1250.20">
    <property type="entry name" value="MFS general substrate transporter like domains"/>
    <property type="match status" value="1"/>
</dbReference>
<reference evidence="11 12" key="1">
    <citation type="journal article" date="2019" name="Mol. Biol. Evol.">
        <title>Blast fungal genomes show frequent chromosomal changes, gene gains and losses, and effector gene turnover.</title>
        <authorList>
            <person name="Gomez Luciano L.B."/>
            <person name="Jason Tsai I."/>
            <person name="Chuma I."/>
            <person name="Tosa Y."/>
            <person name="Chen Y.H."/>
            <person name="Li J.Y."/>
            <person name="Li M.Y."/>
            <person name="Jade Lu M.Y."/>
            <person name="Nakayashiki H."/>
            <person name="Li W.H."/>
        </authorList>
    </citation>
    <scope>NUCLEOTIDE SEQUENCE [LARGE SCALE GENOMIC DNA]</scope>
    <source>
        <strain evidence="11">MZ5-1-6</strain>
    </source>
</reference>
<evidence type="ECO:0000256" key="7">
    <source>
        <dbReference type="ARBA" id="ARBA00023180"/>
    </source>
</evidence>
<dbReference type="InterPro" id="IPR005829">
    <property type="entry name" value="Sugar_transporter_CS"/>
</dbReference>
<dbReference type="PROSITE" id="PS50850">
    <property type="entry name" value="MFS"/>
    <property type="match status" value="1"/>
</dbReference>
<dbReference type="InterPro" id="IPR020846">
    <property type="entry name" value="MFS_dom"/>
</dbReference>
<evidence type="ECO:0000256" key="6">
    <source>
        <dbReference type="ARBA" id="ARBA00023136"/>
    </source>
</evidence>
<keyword evidence="5 9" id="KW-1133">Transmembrane helix</keyword>
<feature type="transmembrane region" description="Helical" evidence="9">
    <location>
        <begin position="163"/>
        <end position="183"/>
    </location>
</feature>
<evidence type="ECO:0000256" key="3">
    <source>
        <dbReference type="ARBA" id="ARBA00022448"/>
    </source>
</evidence>
<dbReference type="InterPro" id="IPR050360">
    <property type="entry name" value="MFS_Sugar_Transporters"/>
</dbReference>
<dbReference type="InterPro" id="IPR003663">
    <property type="entry name" value="Sugar/inositol_transpt"/>
</dbReference>
<dbReference type="FunFam" id="1.20.1250.20:FF:000026">
    <property type="entry name" value="MFS quinate transporter QutD"/>
    <property type="match status" value="1"/>
</dbReference>
<dbReference type="GO" id="GO:0005351">
    <property type="term" value="F:carbohydrate:proton symporter activity"/>
    <property type="evidence" value="ECO:0007669"/>
    <property type="project" value="TreeGrafter"/>
</dbReference>
<dbReference type="SUPFAM" id="SSF103473">
    <property type="entry name" value="MFS general substrate transporter"/>
    <property type="match status" value="1"/>
</dbReference>
<feature type="transmembrane region" description="Helical" evidence="9">
    <location>
        <begin position="128"/>
        <end position="151"/>
    </location>
</feature>
<keyword evidence="7" id="KW-0325">Glycoprotein</keyword>
<gene>
    <name evidence="11" type="ORF">PoMZ_00721</name>
</gene>
<feature type="transmembrane region" description="Helical" evidence="9">
    <location>
        <begin position="77"/>
        <end position="96"/>
    </location>
</feature>
<dbReference type="GO" id="GO:0016020">
    <property type="term" value="C:membrane"/>
    <property type="evidence" value="ECO:0007669"/>
    <property type="project" value="UniProtKB-SubCell"/>
</dbReference>
<proteinExistence type="inferred from homology"/>
<dbReference type="PANTHER" id="PTHR48022">
    <property type="entry name" value="PLASTIDIC GLUCOSE TRANSPORTER 4"/>
    <property type="match status" value="1"/>
</dbReference>
<dbReference type="PANTHER" id="PTHR48022:SF42">
    <property type="entry name" value="MAJOR FACILITATOR SUPERFAMILY (MFS) PROFILE DOMAIN-CONTAINING PROTEIN"/>
    <property type="match status" value="1"/>
</dbReference>
<feature type="transmembrane region" description="Helical" evidence="9">
    <location>
        <begin position="429"/>
        <end position="449"/>
    </location>
</feature>
<dbReference type="PROSITE" id="PS00216">
    <property type="entry name" value="SUGAR_TRANSPORT_1"/>
    <property type="match status" value="2"/>
</dbReference>
<evidence type="ECO:0000256" key="5">
    <source>
        <dbReference type="ARBA" id="ARBA00022989"/>
    </source>
</evidence>
<name>A0A4P7N0R1_PYROR</name>
<evidence type="ECO:0000256" key="9">
    <source>
        <dbReference type="SAM" id="Phobius"/>
    </source>
</evidence>